<dbReference type="PANTHER" id="PTHR39426:SF1">
    <property type="entry name" value="HOMOLOGY TO DEATH-ON-CURING PROTEIN OF PHAGE P1"/>
    <property type="match status" value="1"/>
</dbReference>
<organism evidence="2 3">
    <name type="scientific">Mesonia aestuariivivens</name>
    <dbReference type="NCBI Taxonomy" id="2796128"/>
    <lineage>
        <taxon>Bacteria</taxon>
        <taxon>Pseudomonadati</taxon>
        <taxon>Bacteroidota</taxon>
        <taxon>Flavobacteriia</taxon>
        <taxon>Flavobacteriales</taxon>
        <taxon>Flavobacteriaceae</taxon>
        <taxon>Mesonia</taxon>
    </lineage>
</organism>
<dbReference type="PANTHER" id="PTHR39426">
    <property type="entry name" value="HOMOLOGY TO DEATH-ON-CURING PROTEIN OF PHAGE P1"/>
    <property type="match status" value="1"/>
</dbReference>
<dbReference type="PROSITE" id="PS51459">
    <property type="entry name" value="FIDO"/>
    <property type="match status" value="1"/>
</dbReference>
<feature type="domain" description="Fido" evidence="1">
    <location>
        <begin position="6"/>
        <end position="125"/>
    </location>
</feature>
<gene>
    <name evidence="2" type="ORF">KW502_15155</name>
</gene>
<protein>
    <submittedName>
        <fullName evidence="2">Type II toxin-antitoxin system death-on-curing family toxin</fullName>
    </submittedName>
</protein>
<reference evidence="2 3" key="1">
    <citation type="submission" date="2021-07" db="EMBL/GenBank/DDBJ databases">
        <title>Mesonia aestuariivivens sp. nov., isolated from a tidal flat.</title>
        <authorList>
            <person name="Kim Y.-O."/>
            <person name="Yoon J.-H."/>
        </authorList>
    </citation>
    <scope>NUCLEOTIDE SEQUENCE [LARGE SCALE GENOMIC DNA]</scope>
    <source>
        <strain evidence="2 3">JHPTF-M18</strain>
    </source>
</reference>
<dbReference type="EMBL" id="JAHWDF010000046">
    <property type="protein sequence ID" value="MBW2963115.1"/>
    <property type="molecule type" value="Genomic_DNA"/>
</dbReference>
<proteinExistence type="predicted"/>
<dbReference type="Pfam" id="PF02661">
    <property type="entry name" value="Fic"/>
    <property type="match status" value="1"/>
</dbReference>
<sequence>MEFVYFDFHYAVKEHDYIIEHSGGFAGAKDLGQLHATLDFVQDDNYYPELEDKVAYLFYSINKNHAFNDGNKRSSIALSAYFLEINGLDYIVSKFISLTENIAVDVADNLIDRELLKEIIASIIYEEEFSYELKLKIIEAKTKKK</sequence>
<dbReference type="RefSeq" id="WP_219041394.1">
    <property type="nucleotide sequence ID" value="NZ_JAHWDF010000046.1"/>
</dbReference>
<evidence type="ECO:0000313" key="3">
    <source>
        <dbReference type="Proteomes" id="UP000719267"/>
    </source>
</evidence>
<evidence type="ECO:0000313" key="2">
    <source>
        <dbReference type="EMBL" id="MBW2963115.1"/>
    </source>
</evidence>
<keyword evidence="3" id="KW-1185">Reference proteome</keyword>
<dbReference type="InterPro" id="IPR003812">
    <property type="entry name" value="Fido"/>
</dbReference>
<evidence type="ECO:0000259" key="1">
    <source>
        <dbReference type="PROSITE" id="PS51459"/>
    </source>
</evidence>
<accession>A0ABS6W5G8</accession>
<dbReference type="InterPro" id="IPR006440">
    <property type="entry name" value="Doc"/>
</dbReference>
<dbReference type="Proteomes" id="UP000719267">
    <property type="component" value="Unassembled WGS sequence"/>
</dbReference>
<comment type="caution">
    <text evidence="2">The sequence shown here is derived from an EMBL/GenBank/DDBJ whole genome shotgun (WGS) entry which is preliminary data.</text>
</comment>
<name>A0ABS6W5G8_9FLAO</name>
<dbReference type="NCBIfam" id="TIGR01550">
    <property type="entry name" value="DOC_P1"/>
    <property type="match status" value="1"/>
</dbReference>